<protein>
    <recommendedName>
        <fullName evidence="6">Transcription antitermination protein NusB</fullName>
    </recommendedName>
    <alternativeName>
        <fullName evidence="6">Antitermination factor NusB</fullName>
    </alternativeName>
</protein>
<keyword evidence="9" id="KW-1185">Reference proteome</keyword>
<dbReference type="Pfam" id="PF01029">
    <property type="entry name" value="NusB"/>
    <property type="match status" value="1"/>
</dbReference>
<keyword evidence="2 6" id="KW-0889">Transcription antitermination</keyword>
<accession>A0A7V7UB24</accession>
<reference evidence="8 9" key="1">
    <citation type="submission" date="2019-09" db="EMBL/GenBank/DDBJ databases">
        <authorList>
            <person name="Valk L.C."/>
        </authorList>
    </citation>
    <scope>NUCLEOTIDE SEQUENCE [LARGE SCALE GENOMIC DNA]</scope>
    <source>
        <strain evidence="8">GalUA</strain>
    </source>
</reference>
<evidence type="ECO:0000256" key="4">
    <source>
        <dbReference type="ARBA" id="ARBA00023015"/>
    </source>
</evidence>
<name>A0A7V7UB24_9FIRM</name>
<evidence type="ECO:0000256" key="6">
    <source>
        <dbReference type="HAMAP-Rule" id="MF_00073"/>
    </source>
</evidence>
<dbReference type="NCBIfam" id="TIGR01951">
    <property type="entry name" value="nusB"/>
    <property type="match status" value="1"/>
</dbReference>
<dbReference type="OrthoDB" id="9811381at2"/>
<dbReference type="InterPro" id="IPR035926">
    <property type="entry name" value="NusB-like_sf"/>
</dbReference>
<proteinExistence type="inferred from homology"/>
<comment type="caution">
    <text evidence="8">The sequence shown here is derived from an EMBL/GenBank/DDBJ whole genome shotgun (WGS) entry which is preliminary data.</text>
</comment>
<dbReference type="GO" id="GO:0005829">
    <property type="term" value="C:cytosol"/>
    <property type="evidence" value="ECO:0007669"/>
    <property type="project" value="TreeGrafter"/>
</dbReference>
<dbReference type="InterPro" id="IPR011605">
    <property type="entry name" value="NusB_fam"/>
</dbReference>
<dbReference type="PANTHER" id="PTHR11078">
    <property type="entry name" value="N UTILIZATION SUBSTANCE PROTEIN B-RELATED"/>
    <property type="match status" value="1"/>
</dbReference>
<dbReference type="EMBL" id="WAGX01000005">
    <property type="protein sequence ID" value="KAB1437658.1"/>
    <property type="molecule type" value="Genomic_DNA"/>
</dbReference>
<dbReference type="InterPro" id="IPR006027">
    <property type="entry name" value="NusB_RsmB_TIM44"/>
</dbReference>
<gene>
    <name evidence="6 8" type="primary">nusB</name>
    <name evidence="8" type="ORF">F7O84_08640</name>
</gene>
<evidence type="ECO:0000256" key="3">
    <source>
        <dbReference type="ARBA" id="ARBA00022884"/>
    </source>
</evidence>
<dbReference type="GO" id="GO:0003723">
    <property type="term" value="F:RNA binding"/>
    <property type="evidence" value="ECO:0007669"/>
    <property type="project" value="UniProtKB-UniRule"/>
</dbReference>
<evidence type="ECO:0000256" key="5">
    <source>
        <dbReference type="ARBA" id="ARBA00023163"/>
    </source>
</evidence>
<keyword evidence="4 6" id="KW-0805">Transcription regulation</keyword>
<evidence type="ECO:0000313" key="8">
    <source>
        <dbReference type="EMBL" id="KAB1437658.1"/>
    </source>
</evidence>
<evidence type="ECO:0000313" key="9">
    <source>
        <dbReference type="Proteomes" id="UP000461768"/>
    </source>
</evidence>
<dbReference type="HAMAP" id="MF_00073">
    <property type="entry name" value="NusB"/>
    <property type="match status" value="1"/>
</dbReference>
<dbReference type="PANTHER" id="PTHR11078:SF3">
    <property type="entry name" value="ANTITERMINATION NUSB DOMAIN-CONTAINING PROTEIN"/>
    <property type="match status" value="1"/>
</dbReference>
<evidence type="ECO:0000259" key="7">
    <source>
        <dbReference type="Pfam" id="PF01029"/>
    </source>
</evidence>
<comment type="function">
    <text evidence="6">Involved in transcription antitermination. Required for transcription of ribosomal RNA (rRNA) genes. Binds specifically to the boxA antiterminator sequence of the ribosomal RNA (rrn) operons.</text>
</comment>
<reference evidence="8 9" key="2">
    <citation type="submission" date="2020-02" db="EMBL/GenBank/DDBJ databases">
        <title>Candidatus Galacturonibacter soehngenii shows hetero-acetogenic catabolism of galacturonic acid but lacks a canonical carbon monoxide dehydrogenase/acetyl-CoA synthase complex.</title>
        <authorList>
            <person name="Diender M."/>
            <person name="Stouten G.R."/>
            <person name="Petersen J.F."/>
            <person name="Nielsen P.H."/>
            <person name="Dueholm M.S."/>
            <person name="Pronk J.T."/>
            <person name="Van Loosdrecht M.C.M."/>
        </authorList>
    </citation>
    <scope>NUCLEOTIDE SEQUENCE [LARGE SCALE GENOMIC DNA]</scope>
    <source>
        <strain evidence="8">GalUA</strain>
    </source>
</reference>
<evidence type="ECO:0000256" key="2">
    <source>
        <dbReference type="ARBA" id="ARBA00022814"/>
    </source>
</evidence>
<dbReference type="Proteomes" id="UP000461768">
    <property type="component" value="Unassembled WGS sequence"/>
</dbReference>
<dbReference type="GO" id="GO:0006353">
    <property type="term" value="P:DNA-templated transcription termination"/>
    <property type="evidence" value="ECO:0007669"/>
    <property type="project" value="UniProtKB-UniRule"/>
</dbReference>
<dbReference type="RefSeq" id="WP_151144193.1">
    <property type="nucleotide sequence ID" value="NZ_WAGX01000005.1"/>
</dbReference>
<dbReference type="SUPFAM" id="SSF48013">
    <property type="entry name" value="NusB-like"/>
    <property type="match status" value="1"/>
</dbReference>
<keyword evidence="3 6" id="KW-0694">RNA-binding</keyword>
<evidence type="ECO:0000256" key="1">
    <source>
        <dbReference type="ARBA" id="ARBA00005952"/>
    </source>
</evidence>
<dbReference type="AlphaFoldDB" id="A0A7V7UB24"/>
<dbReference type="Gene3D" id="1.10.940.10">
    <property type="entry name" value="NusB-like"/>
    <property type="match status" value="1"/>
</dbReference>
<organism evidence="8 9">
    <name type="scientific">Candidatus Galacturonatibacter soehngenii</name>
    <dbReference type="NCBI Taxonomy" id="2307010"/>
    <lineage>
        <taxon>Bacteria</taxon>
        <taxon>Bacillati</taxon>
        <taxon>Bacillota</taxon>
        <taxon>Clostridia</taxon>
        <taxon>Lachnospirales</taxon>
        <taxon>Lachnospiraceae</taxon>
        <taxon>Candidatus Galacturonatibacter</taxon>
    </lineage>
</organism>
<keyword evidence="5 6" id="KW-0804">Transcription</keyword>
<feature type="domain" description="NusB/RsmB/TIM44" evidence="7">
    <location>
        <begin position="5"/>
        <end position="132"/>
    </location>
</feature>
<dbReference type="GO" id="GO:0031564">
    <property type="term" value="P:transcription antitermination"/>
    <property type="evidence" value="ECO:0007669"/>
    <property type="project" value="UniProtKB-KW"/>
</dbReference>
<comment type="similarity">
    <text evidence="1 6">Belongs to the NusB family.</text>
</comment>
<sequence length="133" mass="15651">MKRRELREHIFELLFRIEFHDGDEMQEQMKMFFDDIEMTIIDVKDKIYIENKYMEIVSKLEEIDASINNIAEGWKTNRMGKVDLTIIRLAQYEMKYDEDVPVNVAINEAVELAKKFGQDESPAFVNGILAKLA</sequence>